<dbReference type="AlphaFoldDB" id="A0A0M3J9L5"/>
<proteinExistence type="predicted"/>
<comment type="subcellular location">
    <subcellularLocation>
        <location evidence="1">Secreted</location>
        <location evidence="1">Extracellular space</location>
    </subcellularLocation>
</comment>
<evidence type="ECO:0000256" key="2">
    <source>
        <dbReference type="ARBA" id="ARBA00022473"/>
    </source>
</evidence>
<feature type="domain" description="Hint" evidence="3">
    <location>
        <begin position="9"/>
        <end position="53"/>
    </location>
</feature>
<evidence type="ECO:0000256" key="1">
    <source>
        <dbReference type="ARBA" id="ARBA00004239"/>
    </source>
</evidence>
<organism evidence="6">
    <name type="scientific">Anisakis simplex</name>
    <name type="common">Herring worm</name>
    <dbReference type="NCBI Taxonomy" id="6269"/>
    <lineage>
        <taxon>Eukaryota</taxon>
        <taxon>Metazoa</taxon>
        <taxon>Ecdysozoa</taxon>
        <taxon>Nematoda</taxon>
        <taxon>Chromadorea</taxon>
        <taxon>Rhabditida</taxon>
        <taxon>Spirurina</taxon>
        <taxon>Ascaridomorpha</taxon>
        <taxon>Ascaridoidea</taxon>
        <taxon>Anisakidae</taxon>
        <taxon>Anisakis</taxon>
        <taxon>Anisakis simplex complex</taxon>
    </lineage>
</organism>
<dbReference type="SUPFAM" id="SSF51294">
    <property type="entry name" value="Hedgehog/intein (Hint) domain"/>
    <property type="match status" value="1"/>
</dbReference>
<dbReference type="InterPro" id="IPR003586">
    <property type="entry name" value="Hint_dom_C"/>
</dbReference>
<dbReference type="OrthoDB" id="5846205at2759"/>
<dbReference type="WBParaSite" id="ASIM_0000428001-mRNA-1">
    <property type="protein sequence ID" value="ASIM_0000428001-mRNA-1"/>
    <property type="gene ID" value="ASIM_0000428001"/>
</dbReference>
<dbReference type="InterPro" id="IPR001657">
    <property type="entry name" value="Hedgehog"/>
</dbReference>
<keyword evidence="5" id="KW-1185">Reference proteome</keyword>
<dbReference type="Proteomes" id="UP000267096">
    <property type="component" value="Unassembled WGS sequence"/>
</dbReference>
<dbReference type="InterPro" id="IPR036844">
    <property type="entry name" value="Hint_dom_sf"/>
</dbReference>
<evidence type="ECO:0000313" key="6">
    <source>
        <dbReference type="WBParaSite" id="ASIM_0000428001-mRNA-1"/>
    </source>
</evidence>
<dbReference type="InterPro" id="IPR052140">
    <property type="entry name" value="Dev_Signal_Hedgehog-like"/>
</dbReference>
<dbReference type="GO" id="GO:0016540">
    <property type="term" value="P:protein autoprocessing"/>
    <property type="evidence" value="ECO:0007669"/>
    <property type="project" value="InterPro"/>
</dbReference>
<reference evidence="6" key="1">
    <citation type="submission" date="2017-02" db="UniProtKB">
        <authorList>
            <consortium name="WormBaseParasite"/>
        </authorList>
    </citation>
    <scope>IDENTIFICATION</scope>
</reference>
<gene>
    <name evidence="4" type="ORF">ASIM_LOCUS4098</name>
</gene>
<sequence>MSVVILPKNVGFRKDVITSITEELGEGIYAPMTATGHLIVNNVYASCHNIVRSTTLVHTFLYYLKTVENRIRRFLKDWWPPCNPLTVCDLSNETDIESELDNADSPEHDVPFGSRLLLDLLDYFVLIS</sequence>
<dbReference type="Gene3D" id="2.170.16.10">
    <property type="entry name" value="Hedgehog/Intein (Hint) domain"/>
    <property type="match status" value="1"/>
</dbReference>
<protein>
    <submittedName>
        <fullName evidence="6">HintC domain-containing protein</fullName>
    </submittedName>
</protein>
<dbReference type="SMART" id="SM00305">
    <property type="entry name" value="HintC"/>
    <property type="match status" value="1"/>
</dbReference>
<dbReference type="EMBL" id="UYRR01006887">
    <property type="protein sequence ID" value="VDK23090.1"/>
    <property type="molecule type" value="Genomic_DNA"/>
</dbReference>
<name>A0A0M3J9L5_ANISI</name>
<dbReference type="PANTHER" id="PTHR46706">
    <property type="entry name" value="PROTEIN QUA-1-RELATED"/>
    <property type="match status" value="1"/>
</dbReference>
<evidence type="ECO:0000259" key="3">
    <source>
        <dbReference type="SMART" id="SM00305"/>
    </source>
</evidence>
<evidence type="ECO:0000313" key="5">
    <source>
        <dbReference type="Proteomes" id="UP000267096"/>
    </source>
</evidence>
<dbReference type="PRINTS" id="PR00632">
    <property type="entry name" value="SONICHHOG"/>
</dbReference>
<evidence type="ECO:0000313" key="4">
    <source>
        <dbReference type="EMBL" id="VDK23090.1"/>
    </source>
</evidence>
<dbReference type="GO" id="GO:0007267">
    <property type="term" value="P:cell-cell signaling"/>
    <property type="evidence" value="ECO:0007669"/>
    <property type="project" value="InterPro"/>
</dbReference>
<dbReference type="InterPro" id="IPR001767">
    <property type="entry name" value="Hedgehog_Hint"/>
</dbReference>
<dbReference type="PANTHER" id="PTHR46706:SF12">
    <property type="entry name" value="PROTEIN QUA-1-RELATED"/>
    <property type="match status" value="1"/>
</dbReference>
<keyword evidence="2" id="KW-0217">Developmental protein</keyword>
<dbReference type="Pfam" id="PF01079">
    <property type="entry name" value="Hint"/>
    <property type="match status" value="1"/>
</dbReference>
<accession>A0A0M3J9L5</accession>
<dbReference type="GO" id="GO:0005576">
    <property type="term" value="C:extracellular region"/>
    <property type="evidence" value="ECO:0007669"/>
    <property type="project" value="UniProtKB-SubCell"/>
</dbReference>
<reference evidence="4 5" key="2">
    <citation type="submission" date="2018-11" db="EMBL/GenBank/DDBJ databases">
        <authorList>
            <consortium name="Pathogen Informatics"/>
        </authorList>
    </citation>
    <scope>NUCLEOTIDE SEQUENCE [LARGE SCALE GENOMIC DNA]</scope>
</reference>